<evidence type="ECO:0000256" key="9">
    <source>
        <dbReference type="ARBA" id="ARBA00023237"/>
    </source>
</evidence>
<keyword evidence="9 10" id="KW-0998">Cell outer membrane</keyword>
<evidence type="ECO:0000259" key="14">
    <source>
        <dbReference type="Pfam" id="PF00593"/>
    </source>
</evidence>
<evidence type="ECO:0000259" key="15">
    <source>
        <dbReference type="Pfam" id="PF07715"/>
    </source>
</evidence>
<evidence type="ECO:0000256" key="4">
    <source>
        <dbReference type="ARBA" id="ARBA00022452"/>
    </source>
</evidence>
<protein>
    <submittedName>
        <fullName evidence="16">TonB-dependent receptor</fullName>
    </submittedName>
</protein>
<dbReference type="SUPFAM" id="SSF56935">
    <property type="entry name" value="Porins"/>
    <property type="match status" value="1"/>
</dbReference>
<feature type="domain" description="TonB-dependent receptor-like beta-barrel" evidence="14">
    <location>
        <begin position="267"/>
        <end position="648"/>
    </location>
</feature>
<gene>
    <name evidence="16" type="ORF">EBB06_01135</name>
</gene>
<keyword evidence="13" id="KW-0732">Signal</keyword>
<evidence type="ECO:0000256" key="6">
    <source>
        <dbReference type="ARBA" id="ARBA00023077"/>
    </source>
</evidence>
<evidence type="ECO:0000256" key="8">
    <source>
        <dbReference type="ARBA" id="ARBA00023170"/>
    </source>
</evidence>
<keyword evidence="8 16" id="KW-0675">Receptor</keyword>
<accession>A0ABY0FIG4</accession>
<dbReference type="Pfam" id="PF07715">
    <property type="entry name" value="Plug"/>
    <property type="match status" value="1"/>
</dbReference>
<dbReference type="EMBL" id="REGR01000001">
    <property type="protein sequence ID" value="RXZ45446.1"/>
    <property type="molecule type" value="Genomic_DNA"/>
</dbReference>
<organism evidence="16 17">
    <name type="scientific">Crenobacter cavernae</name>
    <dbReference type="NCBI Taxonomy" id="2290923"/>
    <lineage>
        <taxon>Bacteria</taxon>
        <taxon>Pseudomonadati</taxon>
        <taxon>Pseudomonadota</taxon>
        <taxon>Betaproteobacteria</taxon>
        <taxon>Neisseriales</taxon>
        <taxon>Neisseriaceae</taxon>
        <taxon>Crenobacter</taxon>
    </lineage>
</organism>
<comment type="similarity">
    <text evidence="2 10 11">Belongs to the TonB-dependent receptor family.</text>
</comment>
<dbReference type="InterPro" id="IPR039426">
    <property type="entry name" value="TonB-dep_rcpt-like"/>
</dbReference>
<evidence type="ECO:0000256" key="2">
    <source>
        <dbReference type="ARBA" id="ARBA00009810"/>
    </source>
</evidence>
<name>A0ABY0FIG4_9NEIS</name>
<feature type="chain" id="PRO_5047349729" evidence="13">
    <location>
        <begin position="29"/>
        <end position="687"/>
    </location>
</feature>
<evidence type="ECO:0000256" key="3">
    <source>
        <dbReference type="ARBA" id="ARBA00022448"/>
    </source>
</evidence>
<feature type="domain" description="TonB-dependent receptor plug" evidence="15">
    <location>
        <begin position="78"/>
        <end position="169"/>
    </location>
</feature>
<dbReference type="PANTHER" id="PTHR30069">
    <property type="entry name" value="TONB-DEPENDENT OUTER MEMBRANE RECEPTOR"/>
    <property type="match status" value="1"/>
</dbReference>
<dbReference type="Proteomes" id="UP000290682">
    <property type="component" value="Unassembled WGS sequence"/>
</dbReference>
<keyword evidence="5 10" id="KW-0812">Transmembrane</keyword>
<dbReference type="RefSeq" id="WP_129210719.1">
    <property type="nucleotide sequence ID" value="NZ_REGR01000001.1"/>
</dbReference>
<keyword evidence="3 10" id="KW-0813">Transport</keyword>
<evidence type="ECO:0000256" key="13">
    <source>
        <dbReference type="SAM" id="SignalP"/>
    </source>
</evidence>
<evidence type="ECO:0000256" key="10">
    <source>
        <dbReference type="PROSITE-ProRule" id="PRU01360"/>
    </source>
</evidence>
<dbReference type="Gene3D" id="2.40.170.20">
    <property type="entry name" value="TonB-dependent receptor, beta-barrel domain"/>
    <property type="match status" value="1"/>
</dbReference>
<keyword evidence="4 10" id="KW-1134">Transmembrane beta strand</keyword>
<dbReference type="Gene3D" id="2.170.130.10">
    <property type="entry name" value="TonB-dependent receptor, plug domain"/>
    <property type="match status" value="1"/>
</dbReference>
<dbReference type="InterPro" id="IPR036942">
    <property type="entry name" value="Beta-barrel_TonB_sf"/>
</dbReference>
<keyword evidence="7 10" id="KW-0472">Membrane</keyword>
<keyword evidence="17" id="KW-1185">Reference proteome</keyword>
<evidence type="ECO:0000256" key="1">
    <source>
        <dbReference type="ARBA" id="ARBA00004571"/>
    </source>
</evidence>
<evidence type="ECO:0000256" key="12">
    <source>
        <dbReference type="SAM" id="MobiDB-lite"/>
    </source>
</evidence>
<feature type="compositionally biased region" description="Polar residues" evidence="12">
    <location>
        <begin position="268"/>
        <end position="285"/>
    </location>
</feature>
<comment type="subcellular location">
    <subcellularLocation>
        <location evidence="1 10">Cell outer membrane</location>
        <topology evidence="1 10">Multi-pass membrane protein</topology>
    </subcellularLocation>
</comment>
<evidence type="ECO:0000256" key="11">
    <source>
        <dbReference type="RuleBase" id="RU003357"/>
    </source>
</evidence>
<evidence type="ECO:0000256" key="7">
    <source>
        <dbReference type="ARBA" id="ARBA00023136"/>
    </source>
</evidence>
<proteinExistence type="inferred from homology"/>
<dbReference type="InterPro" id="IPR000531">
    <property type="entry name" value="Beta-barrel_TonB"/>
</dbReference>
<dbReference type="Pfam" id="PF00593">
    <property type="entry name" value="TonB_dep_Rec_b-barrel"/>
    <property type="match status" value="1"/>
</dbReference>
<evidence type="ECO:0000313" key="17">
    <source>
        <dbReference type="Proteomes" id="UP000290682"/>
    </source>
</evidence>
<dbReference type="PROSITE" id="PS52016">
    <property type="entry name" value="TONB_DEPENDENT_REC_3"/>
    <property type="match status" value="1"/>
</dbReference>
<evidence type="ECO:0000256" key="5">
    <source>
        <dbReference type="ARBA" id="ARBA00022692"/>
    </source>
</evidence>
<reference evidence="16 17" key="1">
    <citation type="submission" date="2018-10" db="EMBL/GenBank/DDBJ databases">
        <title>Draft genome of Fastidiocella sp. strain 375T, a bacterium isolated from a karstic cave dripping water.</title>
        <authorList>
            <person name="Coelho C."/>
            <person name="Verissimo A."/>
            <person name="Tiago I."/>
        </authorList>
    </citation>
    <scope>NUCLEOTIDE SEQUENCE [LARGE SCALE GENOMIC DNA]</scope>
    <source>
        <strain evidence="16 17">CAVE-375</strain>
    </source>
</reference>
<dbReference type="CDD" id="cd01347">
    <property type="entry name" value="ligand_gated_channel"/>
    <property type="match status" value="1"/>
</dbReference>
<feature type="signal peptide" evidence="13">
    <location>
        <begin position="1"/>
        <end position="28"/>
    </location>
</feature>
<dbReference type="InterPro" id="IPR037066">
    <property type="entry name" value="Plug_dom_sf"/>
</dbReference>
<evidence type="ECO:0000313" key="16">
    <source>
        <dbReference type="EMBL" id="RXZ45446.1"/>
    </source>
</evidence>
<dbReference type="PANTHER" id="PTHR30069:SF28">
    <property type="entry name" value="TONB-DEPENDENT RECEPTOR YNCD-RELATED"/>
    <property type="match status" value="1"/>
</dbReference>
<dbReference type="InterPro" id="IPR012910">
    <property type="entry name" value="Plug_dom"/>
</dbReference>
<comment type="caution">
    <text evidence="16">The sequence shown here is derived from an EMBL/GenBank/DDBJ whole genome shotgun (WGS) entry which is preliminary data.</text>
</comment>
<sequence length="687" mass="74626">MEQNFAVSGGKRLPLLLAVLGAWQTAYADETVLPEVKVSAERISPALSLPSIAAAREELARVPGGAGLVDVDAERNGRQATLADTLGMATGVFVQPRFGAEEARLSIRGSGLQRTFHMRGVKLMQDGVPLNLADGGADFQAVEPLAARYVEVYRGANALRYGATTLGGAINYVSSHGRDASTPAFLARLEGGSFGYGRAQIAAAGASGDLDGYVSLSSFRQDGSRDHASQDAYRLFANAGWRVSANLETRFFLSDVHSNSELPGSLTRAQLQSKPRQANASSVSGDQRRDIDLTRLSNKTVWRSGEQRLELSAFYAKKKLFHPIFQVLDQANEDTGIEARWLSDAPLFGRPNRFTLGVAPTWGRTDEQRFVNVGGQRGAKTDASLQKASNVDVYAENEYGFAPGWRAIVGAQWSEARRRLDDSHVPAGQADGSFDATYHGFSPKLGLLRELDDGMQLYANWSESFEPPSLGEMSNLVINAGLKAQTAKTVEIGSRGRLEGALPVEWDASLYDARIRNELLAQMLPNNATATFNVPRTRHQGLELGFTAELAKGLSWRNAVLLNRFRFDNDPVYGDNTLAGVPKSFFKSELTQRFSAGYYVSANVEVSPQSYPVDLANTLYADRYTLVGLKVGKEVKKGLGWFAEGRNLTDEKYAATTGVILDAKGKDAAQFLPGDGRAVYAGLEWKL</sequence>
<feature type="region of interest" description="Disordered" evidence="12">
    <location>
        <begin position="268"/>
        <end position="289"/>
    </location>
</feature>
<keyword evidence="6 11" id="KW-0798">TonB box</keyword>